<dbReference type="EMBL" id="PXNS01000009">
    <property type="protein sequence ID" value="PTL93455.1"/>
    <property type="molecule type" value="Genomic_DNA"/>
</dbReference>
<keyword evidence="3" id="KW-1185">Reference proteome</keyword>
<name>A0ABX5IY68_9GAMM</name>
<accession>A0ABX5IY68</accession>
<dbReference type="Proteomes" id="UP000241895">
    <property type="component" value="Unassembled WGS sequence"/>
</dbReference>
<evidence type="ECO:0000256" key="1">
    <source>
        <dbReference type="SAM" id="MobiDB-lite"/>
    </source>
</evidence>
<feature type="region of interest" description="Disordered" evidence="1">
    <location>
        <begin position="122"/>
        <end position="155"/>
    </location>
</feature>
<evidence type="ECO:0000313" key="3">
    <source>
        <dbReference type="Proteomes" id="UP000241895"/>
    </source>
</evidence>
<sequence length="168" mass="19102">MAIEEIKLEGGNWPPSIAELCRIFKPSLKDFGLPEPEIAFREACTYAGRIMEHHWSHQAVMDATTATGSWDLRHCSSEGERYRLRKVFFAEYEALCNRLLEGGELDDRIALLESDEMKSDIRKAQEASERKAQQEAEDFWRTRGEEPPKSTEETIARIKGILAEGGDA</sequence>
<gene>
    <name evidence="2" type="ORF">C6W88_15700</name>
</gene>
<organism evidence="2 3">
    <name type="scientific">Halomonas litopenaei</name>
    <dbReference type="NCBI Taxonomy" id="2109328"/>
    <lineage>
        <taxon>Bacteria</taxon>
        <taxon>Pseudomonadati</taxon>
        <taxon>Pseudomonadota</taxon>
        <taxon>Gammaproteobacteria</taxon>
        <taxon>Oceanospirillales</taxon>
        <taxon>Halomonadaceae</taxon>
        <taxon>Halomonas</taxon>
    </lineage>
</organism>
<evidence type="ECO:0000313" key="2">
    <source>
        <dbReference type="EMBL" id="PTL93455.1"/>
    </source>
</evidence>
<comment type="caution">
    <text evidence="2">The sequence shown here is derived from an EMBL/GenBank/DDBJ whole genome shotgun (WGS) entry which is preliminary data.</text>
</comment>
<protein>
    <submittedName>
        <fullName evidence="2">Uncharacterized protein</fullName>
    </submittedName>
</protein>
<proteinExistence type="predicted"/>
<reference evidence="2 3" key="1">
    <citation type="submission" date="2018-03" db="EMBL/GenBank/DDBJ databases">
        <authorList>
            <person name="Zhou J."/>
            <person name="Li X."/>
            <person name="Xue M."/>
            <person name="Yin J."/>
        </authorList>
    </citation>
    <scope>NUCLEOTIDE SEQUENCE [LARGE SCALE GENOMIC DNA]</scope>
    <source>
        <strain evidence="2 3">SYSU ZJ2214</strain>
    </source>
</reference>